<sequence length="158" mass="17733">MKKWWWLISGVLLAYAACKTKKNIDAPMAVKEDIPESASKPACEPVVVAAFQTMEDSAGAQVAIPKEVYQDGNCLRITYQYSGCQEGKAKLVWNGLLLKSYPPQALLAMYVSDVGDCERLLEGFGEFDLNVLAQHTDSIVMLRFRDFDGRLPYYLNRD</sequence>
<name>A0A369A346_9FLAO</name>
<dbReference type="EMBL" id="QPJS01000002">
    <property type="protein sequence ID" value="RCX03625.1"/>
    <property type="molecule type" value="Genomic_DNA"/>
</dbReference>
<comment type="caution">
    <text evidence="1">The sequence shown here is derived from an EMBL/GenBank/DDBJ whole genome shotgun (WGS) entry which is preliminary data.</text>
</comment>
<dbReference type="AlphaFoldDB" id="A0A369A346"/>
<evidence type="ECO:0000313" key="2">
    <source>
        <dbReference type="Proteomes" id="UP000253517"/>
    </source>
</evidence>
<proteinExistence type="predicted"/>
<organism evidence="1 2">
    <name type="scientific">Schleiferia thermophila</name>
    <dbReference type="NCBI Taxonomy" id="884107"/>
    <lineage>
        <taxon>Bacteria</taxon>
        <taxon>Pseudomonadati</taxon>
        <taxon>Bacteroidota</taxon>
        <taxon>Flavobacteriia</taxon>
        <taxon>Flavobacteriales</taxon>
        <taxon>Schleiferiaceae</taxon>
        <taxon>Schleiferia</taxon>
    </lineage>
</organism>
<dbReference type="RefSeq" id="WP_037360333.1">
    <property type="nucleotide sequence ID" value="NZ_BHZF01000002.1"/>
</dbReference>
<keyword evidence="2" id="KW-1185">Reference proteome</keyword>
<dbReference type="Proteomes" id="UP000253517">
    <property type="component" value="Unassembled WGS sequence"/>
</dbReference>
<accession>A0A369A346</accession>
<reference evidence="1 2" key="1">
    <citation type="submission" date="2018-07" db="EMBL/GenBank/DDBJ databases">
        <title>Genomic Encyclopedia of Type Strains, Phase IV (KMG-IV): sequencing the most valuable type-strain genomes for metagenomic binning, comparative biology and taxonomic classification.</title>
        <authorList>
            <person name="Goeker M."/>
        </authorList>
    </citation>
    <scope>NUCLEOTIDE SEQUENCE [LARGE SCALE GENOMIC DNA]</scope>
    <source>
        <strain evidence="1 2">DSM 21410</strain>
    </source>
</reference>
<evidence type="ECO:0000313" key="1">
    <source>
        <dbReference type="EMBL" id="RCX03625.1"/>
    </source>
</evidence>
<protein>
    <submittedName>
        <fullName evidence="1">Uncharacterized protein</fullName>
    </submittedName>
</protein>
<gene>
    <name evidence="1" type="ORF">DES35_10275</name>
</gene>